<proteinExistence type="predicted"/>
<name>A0A160DRX8_9GAMM</name>
<dbReference type="OrthoDB" id="9799122at2"/>
<dbReference type="RefSeq" id="WP_067644769.1">
    <property type="nucleotide sequence ID" value="NZ_CP015249.1"/>
</dbReference>
<organism evidence="2 3">
    <name type="scientific">Dokdonella koreensis DS-123</name>
    <dbReference type="NCBI Taxonomy" id="1300342"/>
    <lineage>
        <taxon>Bacteria</taxon>
        <taxon>Pseudomonadati</taxon>
        <taxon>Pseudomonadota</taxon>
        <taxon>Gammaproteobacteria</taxon>
        <taxon>Lysobacterales</taxon>
        <taxon>Rhodanobacteraceae</taxon>
        <taxon>Dokdonella</taxon>
    </lineage>
</organism>
<dbReference type="PANTHER" id="PTHR13887">
    <property type="entry name" value="GLUTATHIONE S-TRANSFERASE KAPPA"/>
    <property type="match status" value="1"/>
</dbReference>
<sequence length="220" mass="23684">MSAAAGPARIRIDFVSDVVCPWCAIGLYSLEQAIARIGDAIAVDLHFQPFELNPGMAREGEAIDAHLAHKYGITPDQIAENQARLRERGAAVGVVFGPRTRIYNTFDAHRLLHAAALEGQGRDRALKHALLRAYFTDGADISSHGTLLALAGEAGLDVAEADALLQSDRHADAVRAQEAFYHRNGIRSVPAVILNERHLVSGGQPPEVFEQALRQVAGLA</sequence>
<dbReference type="STRING" id="1300342.I596_958"/>
<keyword evidence="3" id="KW-1185">Reference proteome</keyword>
<protein>
    <submittedName>
        <fullName evidence="2">DSBA oxidoreductase</fullName>
    </submittedName>
</protein>
<dbReference type="Proteomes" id="UP000076830">
    <property type="component" value="Chromosome"/>
</dbReference>
<dbReference type="GO" id="GO:0016491">
    <property type="term" value="F:oxidoreductase activity"/>
    <property type="evidence" value="ECO:0007669"/>
    <property type="project" value="InterPro"/>
</dbReference>
<dbReference type="InterPro" id="IPR001853">
    <property type="entry name" value="DSBA-like_thioredoxin_dom"/>
</dbReference>
<dbReference type="KEGG" id="dko:I596_958"/>
<dbReference type="Pfam" id="PF01323">
    <property type="entry name" value="DSBA"/>
    <property type="match status" value="1"/>
</dbReference>
<evidence type="ECO:0000259" key="1">
    <source>
        <dbReference type="Pfam" id="PF01323"/>
    </source>
</evidence>
<dbReference type="AlphaFoldDB" id="A0A160DRX8"/>
<gene>
    <name evidence="2" type="ORF">I596_958</name>
</gene>
<dbReference type="PATRIC" id="fig|1300342.3.peg.935"/>
<dbReference type="SUPFAM" id="SSF52833">
    <property type="entry name" value="Thioredoxin-like"/>
    <property type="match status" value="1"/>
</dbReference>
<accession>A0A160DRX8</accession>
<reference evidence="2 3" key="1">
    <citation type="submission" date="2016-04" db="EMBL/GenBank/DDBJ databases">
        <title>Complete genome sequence of Dokdonella koreensis DS-123T.</title>
        <authorList>
            <person name="Kim J.F."/>
            <person name="Lee H."/>
            <person name="Kwak M.-J."/>
        </authorList>
    </citation>
    <scope>NUCLEOTIDE SEQUENCE [LARGE SCALE GENOMIC DNA]</scope>
    <source>
        <strain evidence="2 3">DS-123</strain>
    </source>
</reference>
<dbReference type="PANTHER" id="PTHR13887:SF41">
    <property type="entry name" value="THIOREDOXIN SUPERFAMILY PROTEIN"/>
    <property type="match status" value="1"/>
</dbReference>
<evidence type="ECO:0000313" key="3">
    <source>
        <dbReference type="Proteomes" id="UP000076830"/>
    </source>
</evidence>
<feature type="domain" description="DSBA-like thioredoxin" evidence="1">
    <location>
        <begin position="12"/>
        <end position="213"/>
    </location>
</feature>
<dbReference type="CDD" id="cd03024">
    <property type="entry name" value="DsbA_FrnE"/>
    <property type="match status" value="1"/>
</dbReference>
<evidence type="ECO:0000313" key="2">
    <source>
        <dbReference type="EMBL" id="ANB16988.1"/>
    </source>
</evidence>
<dbReference type="EMBL" id="CP015249">
    <property type="protein sequence ID" value="ANB16988.1"/>
    <property type="molecule type" value="Genomic_DNA"/>
</dbReference>
<dbReference type="Gene3D" id="3.40.30.10">
    <property type="entry name" value="Glutaredoxin"/>
    <property type="match status" value="1"/>
</dbReference>
<dbReference type="InterPro" id="IPR036249">
    <property type="entry name" value="Thioredoxin-like_sf"/>
</dbReference>